<proteinExistence type="predicted"/>
<evidence type="ECO:0000313" key="3">
    <source>
        <dbReference type="Proteomes" id="UP000050501"/>
    </source>
</evidence>
<dbReference type="AlphaFoldDB" id="A0A0P6X7M4"/>
<protein>
    <submittedName>
        <fullName evidence="2">Uncharacterized protein</fullName>
    </submittedName>
</protein>
<name>A0A0P6X7M4_9CHLR</name>
<keyword evidence="1" id="KW-0812">Transmembrane</keyword>
<dbReference type="Proteomes" id="UP000050501">
    <property type="component" value="Unassembled WGS sequence"/>
</dbReference>
<feature type="transmembrane region" description="Helical" evidence="1">
    <location>
        <begin position="180"/>
        <end position="205"/>
    </location>
</feature>
<gene>
    <name evidence="2" type="ORF">ADN01_15520</name>
</gene>
<reference evidence="2 3" key="1">
    <citation type="submission" date="2015-07" db="EMBL/GenBank/DDBJ databases">
        <title>Genome sequence of Levilinea saccharolytica DSM 16555.</title>
        <authorList>
            <person name="Hemp J."/>
            <person name="Ward L.M."/>
            <person name="Pace L.A."/>
            <person name="Fischer W.W."/>
        </authorList>
    </citation>
    <scope>NUCLEOTIDE SEQUENCE [LARGE SCALE GENOMIC DNA]</scope>
    <source>
        <strain evidence="2 3">KIBI-1</strain>
    </source>
</reference>
<keyword evidence="1" id="KW-1133">Transmembrane helix</keyword>
<keyword evidence="1" id="KW-0472">Membrane</keyword>
<feature type="transmembrane region" description="Helical" evidence="1">
    <location>
        <begin position="64"/>
        <end position="82"/>
    </location>
</feature>
<feature type="transmembrane region" description="Helical" evidence="1">
    <location>
        <begin position="32"/>
        <end position="52"/>
    </location>
</feature>
<accession>A0A0P6X7M4</accession>
<keyword evidence="3" id="KW-1185">Reference proteome</keyword>
<dbReference type="STRING" id="229921.ADN01_15520"/>
<dbReference type="EMBL" id="LGCM01000058">
    <property type="protein sequence ID" value="KPL77975.1"/>
    <property type="molecule type" value="Genomic_DNA"/>
</dbReference>
<feature type="transmembrane region" description="Helical" evidence="1">
    <location>
        <begin position="138"/>
        <end position="160"/>
    </location>
</feature>
<sequence>MDWIWTAVGFLLTVCVLSYLFGDNPLFRLATSLFVGVAAGYAAVLLIYQVLLPRLVLPLLQGSLAERGLLVIPLVLSVLLLFKLSPRFTRLGNLSMGVIVGVGAGVLVGGTVLGTLLGQTRAAVDAFALQGTASPMVLLFEAVLFLIGTVSTLVYFHFGVKSRPNQPARRPSWMEFTASIGQVFLAVTLGALFAGVFATALAALIDRADFLFRAVQTLF</sequence>
<evidence type="ECO:0000313" key="2">
    <source>
        <dbReference type="EMBL" id="KPL77975.1"/>
    </source>
</evidence>
<feature type="transmembrane region" description="Helical" evidence="1">
    <location>
        <begin position="94"/>
        <end position="117"/>
    </location>
</feature>
<comment type="caution">
    <text evidence="2">The sequence shown here is derived from an EMBL/GenBank/DDBJ whole genome shotgun (WGS) entry which is preliminary data.</text>
</comment>
<evidence type="ECO:0000256" key="1">
    <source>
        <dbReference type="SAM" id="Phobius"/>
    </source>
</evidence>
<organism evidence="2 3">
    <name type="scientific">Levilinea saccharolytica</name>
    <dbReference type="NCBI Taxonomy" id="229921"/>
    <lineage>
        <taxon>Bacteria</taxon>
        <taxon>Bacillati</taxon>
        <taxon>Chloroflexota</taxon>
        <taxon>Anaerolineae</taxon>
        <taxon>Anaerolineales</taxon>
        <taxon>Anaerolineaceae</taxon>
        <taxon>Levilinea</taxon>
    </lineage>
</organism>